<keyword evidence="1" id="KW-1133">Transmembrane helix</keyword>
<organism evidence="2 3">
    <name type="scientific">Acanthosepion pharaonis</name>
    <name type="common">Pharaoh cuttlefish</name>
    <name type="synonym">Sepia pharaonis</name>
    <dbReference type="NCBI Taxonomy" id="158019"/>
    <lineage>
        <taxon>Eukaryota</taxon>
        <taxon>Metazoa</taxon>
        <taxon>Spiralia</taxon>
        <taxon>Lophotrochozoa</taxon>
        <taxon>Mollusca</taxon>
        <taxon>Cephalopoda</taxon>
        <taxon>Coleoidea</taxon>
        <taxon>Decapodiformes</taxon>
        <taxon>Sepiida</taxon>
        <taxon>Sepiina</taxon>
        <taxon>Sepiidae</taxon>
        <taxon>Acanthosepion</taxon>
    </lineage>
</organism>
<dbReference type="AlphaFoldDB" id="A0A812BVP5"/>
<protein>
    <submittedName>
        <fullName evidence="2">Uncharacterized protein</fullName>
    </submittedName>
</protein>
<feature type="transmembrane region" description="Helical" evidence="1">
    <location>
        <begin position="174"/>
        <end position="196"/>
    </location>
</feature>
<accession>A0A812BVP5</accession>
<evidence type="ECO:0000256" key="1">
    <source>
        <dbReference type="SAM" id="Phobius"/>
    </source>
</evidence>
<name>A0A812BVP5_ACAPH</name>
<feature type="transmembrane region" description="Helical" evidence="1">
    <location>
        <begin position="208"/>
        <end position="229"/>
    </location>
</feature>
<keyword evidence="1" id="KW-0812">Transmembrane</keyword>
<feature type="transmembrane region" description="Helical" evidence="1">
    <location>
        <begin position="73"/>
        <end position="97"/>
    </location>
</feature>
<dbReference type="Proteomes" id="UP000597762">
    <property type="component" value="Unassembled WGS sequence"/>
</dbReference>
<keyword evidence="3" id="KW-1185">Reference proteome</keyword>
<gene>
    <name evidence="2" type="ORF">SPHA_22612</name>
</gene>
<keyword evidence="1" id="KW-0472">Membrane</keyword>
<dbReference type="EMBL" id="CAHIKZ030000837">
    <property type="protein sequence ID" value="CAE1241008.1"/>
    <property type="molecule type" value="Genomic_DNA"/>
</dbReference>
<sequence length="364" mass="40011">MRSDNLTLGHGHMFPFSLPLNYQFNTLSNSHYHYERLALSFLVIPIMANAILNSELNVSSPIKIMCRIGVFHFLSLSFSLSLSLSLSLSATLVLTLFHDFFSRYHACFLFGALLIICPTLYNLFSFCVLGLIFSPCLSLCHACSPHTIVLVLCLSRSHFLCLTSSHFHCLNCPLSPCFACLLPLCFACLCLSLSFLPFLAPSRSLSGLSSLCIYPVCPVCLSLPLVLSLCPACPVSLSRLFSLSIPLVLCLSLFRLFSLSLVCSLSVSPLFPLSVSIYLCLSVPLSLSLCNACFLSTSRQFSVSRVPAHKLACSPTLCVSLIQFSLSLSLSRLFALCFYIAPLLSITRLFFFLVSSIYHSPPSL</sequence>
<feature type="transmembrane region" description="Helical" evidence="1">
    <location>
        <begin position="241"/>
        <end position="267"/>
    </location>
</feature>
<feature type="transmembrane region" description="Helical" evidence="1">
    <location>
        <begin position="104"/>
        <end position="124"/>
    </location>
</feature>
<proteinExistence type="predicted"/>
<feature type="transmembrane region" description="Helical" evidence="1">
    <location>
        <begin position="333"/>
        <end position="358"/>
    </location>
</feature>
<comment type="caution">
    <text evidence="2">The sequence shown here is derived from an EMBL/GenBank/DDBJ whole genome shotgun (WGS) entry which is preliminary data.</text>
</comment>
<feature type="transmembrane region" description="Helical" evidence="1">
    <location>
        <begin position="273"/>
        <end position="295"/>
    </location>
</feature>
<evidence type="ECO:0000313" key="3">
    <source>
        <dbReference type="Proteomes" id="UP000597762"/>
    </source>
</evidence>
<evidence type="ECO:0000313" key="2">
    <source>
        <dbReference type="EMBL" id="CAE1241008.1"/>
    </source>
</evidence>
<reference evidence="2" key="1">
    <citation type="submission" date="2021-01" db="EMBL/GenBank/DDBJ databases">
        <authorList>
            <person name="Li R."/>
            <person name="Bekaert M."/>
        </authorList>
    </citation>
    <scope>NUCLEOTIDE SEQUENCE</scope>
    <source>
        <strain evidence="2">Farmed</strain>
    </source>
</reference>